<evidence type="ECO:0000313" key="1">
    <source>
        <dbReference type="EMBL" id="TLD96821.1"/>
    </source>
</evidence>
<organism evidence="1 2">
    <name type="scientific">Helicobacter jaachi</name>
    <dbReference type="NCBI Taxonomy" id="1677920"/>
    <lineage>
        <taxon>Bacteria</taxon>
        <taxon>Pseudomonadati</taxon>
        <taxon>Campylobacterota</taxon>
        <taxon>Epsilonproteobacteria</taxon>
        <taxon>Campylobacterales</taxon>
        <taxon>Helicobacteraceae</taxon>
        <taxon>Helicobacter</taxon>
    </lineage>
</organism>
<dbReference type="EMBL" id="JRPR02000002">
    <property type="protein sequence ID" value="TLD96821.1"/>
    <property type="molecule type" value="Genomic_DNA"/>
</dbReference>
<dbReference type="RefSeq" id="WP_034352398.1">
    <property type="nucleotide sequence ID" value="NZ_JRPR02000002.1"/>
</dbReference>
<reference evidence="1 2" key="1">
    <citation type="journal article" date="2014" name="Genome Announc.">
        <title>Draft genome sequences of eight enterohepatic helicobacter species isolated from both laboratory and wild rodents.</title>
        <authorList>
            <person name="Sheh A."/>
            <person name="Shen Z."/>
            <person name="Fox J.G."/>
        </authorList>
    </citation>
    <scope>NUCLEOTIDE SEQUENCE [LARGE SCALE GENOMIC DNA]</scope>
    <source>
        <strain evidence="1 2">MIT 09-6949</strain>
    </source>
</reference>
<dbReference type="Proteomes" id="UP000029733">
    <property type="component" value="Unassembled WGS sequence"/>
</dbReference>
<accession>A0A4U8TAE5</accession>
<gene>
    <name evidence="1" type="ORF">LS71_004280</name>
</gene>
<keyword evidence="2" id="KW-1185">Reference proteome</keyword>
<proteinExistence type="predicted"/>
<dbReference type="AlphaFoldDB" id="A0A4U8TAE5"/>
<name>A0A4U8TAE5_9HELI</name>
<dbReference type="OrthoDB" id="5321723at2"/>
<comment type="caution">
    <text evidence="1">The sequence shown here is derived from an EMBL/GenBank/DDBJ whole genome shotgun (WGS) entry which is preliminary data.</text>
</comment>
<sequence>MFYNQNIQERFSVKNQDKYIYSFIDSHYKPNVITRTANGNGGQKFRAFFDKFCQHLFDINLTLLEDMGEFPIAYTEAQQSAQIAIALSRLTPFVMSEYRVDCRGIGITDYEGRERSGRSIDFWCSPYENNKTDFDIWIESKSLWLNVGVQAQWKFDTTSKKRIYDALKQIENIDELKAGGRLVEFHDFKVALFSIHVYSQRGQEPDINELDSIPQSIADQIATLSSADKDDNMGVLCGVLDLRKCEKYCHFFRNHYMPFIVVAGAVRV</sequence>
<evidence type="ECO:0000313" key="2">
    <source>
        <dbReference type="Proteomes" id="UP000029733"/>
    </source>
</evidence>
<protein>
    <submittedName>
        <fullName evidence="1">Uncharacterized protein</fullName>
    </submittedName>
</protein>